<dbReference type="EMBL" id="JAHSPG010000002">
    <property type="protein sequence ID" value="MBV4356322.1"/>
    <property type="molecule type" value="Genomic_DNA"/>
</dbReference>
<dbReference type="AlphaFoldDB" id="A0A9E2S638"/>
<proteinExistence type="predicted"/>
<evidence type="ECO:0000313" key="1">
    <source>
        <dbReference type="EMBL" id="MBV4356322.1"/>
    </source>
</evidence>
<keyword evidence="2" id="KW-1185">Reference proteome</keyword>
<comment type="caution">
    <text evidence="1">The sequence shown here is derived from an EMBL/GenBank/DDBJ whole genome shotgun (WGS) entry which is preliminary data.</text>
</comment>
<dbReference type="RefSeq" id="WP_217789879.1">
    <property type="nucleotide sequence ID" value="NZ_JAHSPG010000002.1"/>
</dbReference>
<evidence type="ECO:0008006" key="3">
    <source>
        <dbReference type="Google" id="ProtNLM"/>
    </source>
</evidence>
<name>A0A9E2S638_9BACT</name>
<organism evidence="1 2">
    <name type="scientific">Pinibacter aurantiacus</name>
    <dbReference type="NCBI Taxonomy" id="2851599"/>
    <lineage>
        <taxon>Bacteria</taxon>
        <taxon>Pseudomonadati</taxon>
        <taxon>Bacteroidota</taxon>
        <taxon>Chitinophagia</taxon>
        <taxon>Chitinophagales</taxon>
        <taxon>Chitinophagaceae</taxon>
        <taxon>Pinibacter</taxon>
    </lineage>
</organism>
<accession>A0A9E2S638</accession>
<protein>
    <recommendedName>
        <fullName evidence="3">DUF4848 domain-containing protein</fullName>
    </recommendedName>
</protein>
<reference evidence="1" key="1">
    <citation type="submission" date="2021-06" db="EMBL/GenBank/DDBJ databases">
        <authorList>
            <person name="Huq M.A."/>
        </authorList>
    </citation>
    <scope>NUCLEOTIDE SEQUENCE</scope>
    <source>
        <strain evidence="1">MAH-26</strain>
    </source>
</reference>
<evidence type="ECO:0000313" key="2">
    <source>
        <dbReference type="Proteomes" id="UP000812270"/>
    </source>
</evidence>
<sequence>MKNKLLVIISLLTLISCSKKDSLVSNKENDLSKTKEFVRALGFDLNKVTIETKSNVNPDSVLKFNSAKEGRNYFKKYLEALDRPRRANCLDTLRMLSKSPKEYDAYFKSLIERHKNSANGKNNKRSELAAASFDPSYIGILDQETDEWSVWNQCELETLYNDYDPTLPSNYPRWWSDYQNGAFSMYKGVAVLNKNNDYFLQFDYSLRYPDPLVCNVRTWRSPTPGCIWTSWDGGDFHNDPGSSFIHFNTQGTENYSADQGDGTTVIIHRPVFFDGLYNCRTKEYVLYITSFSF</sequence>
<gene>
    <name evidence="1" type="ORF">KTO63_04120</name>
</gene>
<dbReference type="PROSITE" id="PS51257">
    <property type="entry name" value="PROKAR_LIPOPROTEIN"/>
    <property type="match status" value="1"/>
</dbReference>
<dbReference type="Proteomes" id="UP000812270">
    <property type="component" value="Unassembled WGS sequence"/>
</dbReference>